<dbReference type="OMA" id="NDENEWQ"/>
<dbReference type="PROSITE" id="PS51450">
    <property type="entry name" value="LRR"/>
    <property type="match status" value="1"/>
</dbReference>
<feature type="compositionally biased region" description="Polar residues" evidence="3">
    <location>
        <begin position="47"/>
        <end position="57"/>
    </location>
</feature>
<dbReference type="OrthoDB" id="1394818at2759"/>
<dbReference type="InterPro" id="IPR032675">
    <property type="entry name" value="LRR_dom_sf"/>
</dbReference>
<reference evidence="5 6" key="1">
    <citation type="submission" date="2009-08" db="EMBL/GenBank/DDBJ databases">
        <title>The Genome Sequence of Spizellomyces punctatus strain DAOM BR117.</title>
        <authorList>
            <consortium name="The Broad Institute Genome Sequencing Platform"/>
            <person name="Russ C."/>
            <person name="Cuomo C."/>
            <person name="Shea T."/>
            <person name="Young S.K."/>
            <person name="Zeng Q."/>
            <person name="Koehrsen M."/>
            <person name="Haas B."/>
            <person name="Borodovsky M."/>
            <person name="Guigo R."/>
            <person name="Alvarado L."/>
            <person name="Berlin A."/>
            <person name="Bochicchio J."/>
            <person name="Borenstein D."/>
            <person name="Chapman S."/>
            <person name="Chen Z."/>
            <person name="Engels R."/>
            <person name="Freedman E."/>
            <person name="Gellesch M."/>
            <person name="Goldberg J."/>
            <person name="Griggs A."/>
            <person name="Gujja S."/>
            <person name="Heiman D."/>
            <person name="Hepburn T."/>
            <person name="Howarth C."/>
            <person name="Jen D."/>
            <person name="Larson L."/>
            <person name="Lewis B."/>
            <person name="Mehta T."/>
            <person name="Park D."/>
            <person name="Pearson M."/>
            <person name="Roberts A."/>
            <person name="Saif S."/>
            <person name="Shenoy N."/>
            <person name="Sisk P."/>
            <person name="Stolte C."/>
            <person name="Sykes S."/>
            <person name="Thomson T."/>
            <person name="Walk T."/>
            <person name="White J."/>
            <person name="Yandava C."/>
            <person name="Burger G."/>
            <person name="Gray M.W."/>
            <person name="Holland P.W.H."/>
            <person name="King N."/>
            <person name="Lang F.B.F."/>
            <person name="Roger A.J."/>
            <person name="Ruiz-Trillo I."/>
            <person name="Lander E."/>
            <person name="Nusbaum C."/>
        </authorList>
    </citation>
    <scope>NUCLEOTIDE SEQUENCE [LARGE SCALE GENOMIC DNA]</scope>
    <source>
        <strain evidence="5 6">DAOM BR117</strain>
    </source>
</reference>
<feature type="compositionally biased region" description="Polar residues" evidence="3">
    <location>
        <begin position="248"/>
        <end position="270"/>
    </location>
</feature>
<dbReference type="GeneID" id="27690533"/>
<evidence type="ECO:0000256" key="2">
    <source>
        <dbReference type="ARBA" id="ARBA00022737"/>
    </source>
</evidence>
<keyword evidence="2" id="KW-0677">Repeat</keyword>
<protein>
    <recommendedName>
        <fullName evidence="4">Disease resistance R13L4/SHOC-2-like LRR domain-containing protein</fullName>
    </recommendedName>
</protein>
<keyword evidence="6" id="KW-1185">Reference proteome</keyword>
<proteinExistence type="predicted"/>
<dbReference type="InterPro" id="IPR003591">
    <property type="entry name" value="Leu-rich_rpt_typical-subtyp"/>
</dbReference>
<dbReference type="Proteomes" id="UP000053201">
    <property type="component" value="Unassembled WGS sequence"/>
</dbReference>
<dbReference type="Gene3D" id="3.80.10.10">
    <property type="entry name" value="Ribonuclease Inhibitor"/>
    <property type="match status" value="1"/>
</dbReference>
<name>A0A0L0H9Q4_SPIPD</name>
<feature type="domain" description="Disease resistance R13L4/SHOC-2-like LRR" evidence="4">
    <location>
        <begin position="126"/>
        <end position="208"/>
    </location>
</feature>
<evidence type="ECO:0000313" key="6">
    <source>
        <dbReference type="Proteomes" id="UP000053201"/>
    </source>
</evidence>
<dbReference type="EMBL" id="KQ257464">
    <property type="protein sequence ID" value="KNC97383.1"/>
    <property type="molecule type" value="Genomic_DNA"/>
</dbReference>
<dbReference type="eggNOG" id="KOG0619">
    <property type="taxonomic scope" value="Eukaryota"/>
</dbReference>
<dbReference type="InterPro" id="IPR055414">
    <property type="entry name" value="LRR_R13L4/SHOC2-like"/>
</dbReference>
<evidence type="ECO:0000259" key="4">
    <source>
        <dbReference type="Pfam" id="PF23598"/>
    </source>
</evidence>
<dbReference type="SMART" id="SM00364">
    <property type="entry name" value="LRR_BAC"/>
    <property type="match status" value="4"/>
</dbReference>
<sequence length="661" mass="71781">MNISPPAFASQRSPALSSPGSVRSHTRTASLDHGRRGHSPAPPNHHPTASLSKLESVTSKEDEERTGPPTEDLDLARMLEVEREKGSVSLNLSQRNLANLPREIGTMVLLERLGLSNNMLSSLPPELCGLSHLRYLNLRSNRMREFPLVICQLPALEILDMSRNKLKRLPNNFGTLMNLKVLSLARNRIQELPMYLGEMQGLKVLKIEHNPIQWPPPDVLQCEADIPHETWLQTFKDFLVREGNLSRTGTNDASADVSNPQSSELHTSGAGQRGPRRDKQIEEYTEECDQLLHSVLRNDNRSSYTAQSSHGAAESERELQLFEILEGVAYALTCIYRIVREIYAHAADLPVDHSILRSWRGQMEDLNRNTCSLISVLFTESDGEAQIADSQVEIGAGIPPSVTSLADQLPSSSIVLEEAKRNTLLAIASAKALSSLVQSCGSTLMKNLDVRTSRSLITQWYNATAELADVLYTASALVDFGTGFPKSPESASSTDTTDHEPQQHVVHPSFIQVLAKSATGAAMNVLDLLKDVSKPGGTGGESTGTDRREGSKAAGLHIELASTMATVAETTRALSECLAGEGGGNDWQKNITESAGRFIKAIAHMSAAARAVAINNPLGKPVMAGLHNVTRTTKELAMAVATQKSTPNPIVDTTVHSRTGT</sequence>
<dbReference type="AlphaFoldDB" id="A0A0L0H9Q4"/>
<dbReference type="PANTHER" id="PTHR48051:SF46">
    <property type="entry name" value="LEUCINE RICH REPEAT-CONTAINING DOMAIN PROTEIN"/>
    <property type="match status" value="1"/>
</dbReference>
<dbReference type="Pfam" id="PF23598">
    <property type="entry name" value="LRR_14"/>
    <property type="match status" value="1"/>
</dbReference>
<dbReference type="RefSeq" id="XP_016605423.1">
    <property type="nucleotide sequence ID" value="XM_016755471.1"/>
</dbReference>
<dbReference type="InterPro" id="IPR001611">
    <property type="entry name" value="Leu-rich_rpt"/>
</dbReference>
<dbReference type="GO" id="GO:0005737">
    <property type="term" value="C:cytoplasm"/>
    <property type="evidence" value="ECO:0007669"/>
    <property type="project" value="TreeGrafter"/>
</dbReference>
<feature type="compositionally biased region" description="Polar residues" evidence="3">
    <location>
        <begin position="10"/>
        <end position="29"/>
    </location>
</feature>
<evidence type="ECO:0000313" key="5">
    <source>
        <dbReference type="EMBL" id="KNC97383.1"/>
    </source>
</evidence>
<dbReference type="VEuPathDB" id="FungiDB:SPPG_07310"/>
<dbReference type="PANTHER" id="PTHR48051">
    <property type="match status" value="1"/>
</dbReference>
<evidence type="ECO:0000256" key="1">
    <source>
        <dbReference type="ARBA" id="ARBA00022614"/>
    </source>
</evidence>
<gene>
    <name evidence="5" type="ORF">SPPG_07310</name>
</gene>
<evidence type="ECO:0000256" key="3">
    <source>
        <dbReference type="SAM" id="MobiDB-lite"/>
    </source>
</evidence>
<feature type="region of interest" description="Disordered" evidence="3">
    <location>
        <begin position="1"/>
        <end position="74"/>
    </location>
</feature>
<accession>A0A0L0H9Q4</accession>
<dbReference type="InterPro" id="IPR050216">
    <property type="entry name" value="LRR_domain-containing"/>
</dbReference>
<dbReference type="STRING" id="645134.A0A0L0H9Q4"/>
<dbReference type="InParanoid" id="A0A0L0H9Q4"/>
<dbReference type="SUPFAM" id="SSF52075">
    <property type="entry name" value="Outer arm dynein light chain 1"/>
    <property type="match status" value="1"/>
</dbReference>
<dbReference type="InterPro" id="IPR019487">
    <property type="entry name" value="RAM_signalling_pathway_SOG2"/>
</dbReference>
<dbReference type="Pfam" id="PF10428">
    <property type="entry name" value="SOG2"/>
    <property type="match status" value="1"/>
</dbReference>
<dbReference type="SMART" id="SM00369">
    <property type="entry name" value="LRR_TYP"/>
    <property type="match status" value="4"/>
</dbReference>
<feature type="region of interest" description="Disordered" evidence="3">
    <location>
        <begin position="248"/>
        <end position="277"/>
    </location>
</feature>
<organism evidence="5 6">
    <name type="scientific">Spizellomyces punctatus (strain DAOM BR117)</name>
    <dbReference type="NCBI Taxonomy" id="645134"/>
    <lineage>
        <taxon>Eukaryota</taxon>
        <taxon>Fungi</taxon>
        <taxon>Fungi incertae sedis</taxon>
        <taxon>Chytridiomycota</taxon>
        <taxon>Chytridiomycota incertae sedis</taxon>
        <taxon>Chytridiomycetes</taxon>
        <taxon>Spizellomycetales</taxon>
        <taxon>Spizellomycetaceae</taxon>
        <taxon>Spizellomyces</taxon>
    </lineage>
</organism>
<keyword evidence="1" id="KW-0433">Leucine-rich repeat</keyword>